<organism evidence="2 3">
    <name type="scientific">Escherichia coli</name>
    <dbReference type="NCBI Taxonomy" id="562"/>
    <lineage>
        <taxon>Bacteria</taxon>
        <taxon>Pseudomonadati</taxon>
        <taxon>Pseudomonadota</taxon>
        <taxon>Gammaproteobacteria</taxon>
        <taxon>Enterobacterales</taxon>
        <taxon>Enterobacteriaceae</taxon>
        <taxon>Escherichia</taxon>
    </lineage>
</organism>
<proteinExistence type="predicted"/>
<feature type="non-terminal residue" evidence="2">
    <location>
        <position position="1"/>
    </location>
</feature>
<evidence type="ECO:0000256" key="1">
    <source>
        <dbReference type="SAM" id="MobiDB-lite"/>
    </source>
</evidence>
<accession>A0A8T3V032</accession>
<dbReference type="AlphaFoldDB" id="A0A8T3V032"/>
<feature type="region of interest" description="Disordered" evidence="1">
    <location>
        <begin position="27"/>
        <end position="73"/>
    </location>
</feature>
<reference evidence="2 3" key="1">
    <citation type="submission" date="2020-08" db="EMBL/GenBank/DDBJ databases">
        <title>Draft genome sequences of isolates of diverse host origin from the E. coli Reference Center.</title>
        <authorList>
            <person name="Lacher D.W."/>
            <person name="Mammel M.K."/>
            <person name="Gangiredla J."/>
            <person name="Gebru S.T."/>
            <person name="Barnaba T.J."/>
            <person name="Majowicz S.A."/>
            <person name="Dudley E.G."/>
        </authorList>
    </citation>
    <scope>NUCLEOTIDE SEQUENCE [LARGE SCALE GENOMIC DNA]</scope>
    <source>
        <strain evidence="2 3">10.0349</strain>
    </source>
</reference>
<feature type="compositionally biased region" description="Polar residues" evidence="1">
    <location>
        <begin position="59"/>
        <end position="73"/>
    </location>
</feature>
<sequence length="73" mass="7352">MTVTDPESIGIQIDGDKAIVNNEGESTITNGGTGTQINGDDATANNNGKTTVDGKDSTGTEINGNNGKVIQDG</sequence>
<protein>
    <submittedName>
        <fullName evidence="2">Uncharacterized protein</fullName>
    </submittedName>
</protein>
<feature type="compositionally biased region" description="Low complexity" evidence="1">
    <location>
        <begin position="27"/>
        <end position="39"/>
    </location>
</feature>
<evidence type="ECO:0000313" key="3">
    <source>
        <dbReference type="Proteomes" id="UP000531761"/>
    </source>
</evidence>
<dbReference type="EMBL" id="JABWMK020000232">
    <property type="protein sequence ID" value="MBB2469625.1"/>
    <property type="molecule type" value="Genomic_DNA"/>
</dbReference>
<comment type="caution">
    <text evidence="2">The sequence shown here is derived from an EMBL/GenBank/DDBJ whole genome shotgun (WGS) entry which is preliminary data.</text>
</comment>
<name>A0A8T3V032_ECOLX</name>
<dbReference type="Proteomes" id="UP000531761">
    <property type="component" value="Unassembled WGS sequence"/>
</dbReference>
<gene>
    <name evidence="2" type="ORF">HEP30_027010</name>
</gene>
<feature type="non-terminal residue" evidence="2">
    <location>
        <position position="73"/>
    </location>
</feature>
<evidence type="ECO:0000313" key="2">
    <source>
        <dbReference type="EMBL" id="MBB2469625.1"/>
    </source>
</evidence>